<protein>
    <submittedName>
        <fullName evidence="1">Env protein</fullName>
    </submittedName>
</protein>
<accession>A0A0J7L0J7</accession>
<dbReference type="AlphaFoldDB" id="A0A0J7L0J7"/>
<evidence type="ECO:0000313" key="1">
    <source>
        <dbReference type="EMBL" id="KMQ96322.1"/>
    </source>
</evidence>
<comment type="caution">
    <text evidence="1">The sequence shown here is derived from an EMBL/GenBank/DDBJ whole genome shotgun (WGS) entry which is preliminary data.</text>
</comment>
<keyword evidence="2" id="KW-1185">Reference proteome</keyword>
<dbReference type="EMBL" id="LBMM01001437">
    <property type="protein sequence ID" value="KMQ96322.1"/>
    <property type="molecule type" value="Genomic_DNA"/>
</dbReference>
<evidence type="ECO:0000313" key="2">
    <source>
        <dbReference type="Proteomes" id="UP000036403"/>
    </source>
</evidence>
<dbReference type="Proteomes" id="UP000036403">
    <property type="component" value="Unassembled WGS sequence"/>
</dbReference>
<organism evidence="1 2">
    <name type="scientific">Lasius niger</name>
    <name type="common">Black garden ant</name>
    <dbReference type="NCBI Taxonomy" id="67767"/>
    <lineage>
        <taxon>Eukaryota</taxon>
        <taxon>Metazoa</taxon>
        <taxon>Ecdysozoa</taxon>
        <taxon>Arthropoda</taxon>
        <taxon>Hexapoda</taxon>
        <taxon>Insecta</taxon>
        <taxon>Pterygota</taxon>
        <taxon>Neoptera</taxon>
        <taxon>Endopterygota</taxon>
        <taxon>Hymenoptera</taxon>
        <taxon>Apocrita</taxon>
        <taxon>Aculeata</taxon>
        <taxon>Formicoidea</taxon>
        <taxon>Formicidae</taxon>
        <taxon>Formicinae</taxon>
        <taxon>Lasius</taxon>
        <taxon>Lasius</taxon>
    </lineage>
</organism>
<proteinExistence type="predicted"/>
<sequence>MLTCWNSKVLTKPYDTEPYDLQEFNHNPGLYFEKIGRLHYAKETWKLVIKLDLEALLQRYKQIEEYIQEQQLKCDTLKFHVQYQQDACTSFESIATREARYLKSIMTQIQTVYRSPTDRRRGLINGIGSIAKTLFGTMDAEDEKQIKEQLELIQNNQQTVQHAVKNQIKRTPVS</sequence>
<gene>
    <name evidence="1" type="ORF">RF55_3402</name>
</gene>
<dbReference type="Pfam" id="PF12259">
    <property type="entry name" value="Baculo_F"/>
    <property type="match status" value="1"/>
</dbReference>
<reference evidence="1 2" key="1">
    <citation type="submission" date="2015-04" db="EMBL/GenBank/DDBJ databases">
        <title>Lasius niger genome sequencing.</title>
        <authorList>
            <person name="Konorov E.A."/>
            <person name="Nikitin M.A."/>
            <person name="Kirill M.V."/>
            <person name="Chang P."/>
        </authorList>
    </citation>
    <scope>NUCLEOTIDE SEQUENCE [LARGE SCALE GENOMIC DNA]</scope>
    <source>
        <tissue evidence="1">Whole</tissue>
    </source>
</reference>
<dbReference type="InterPro" id="IPR022048">
    <property type="entry name" value="Envelope_fusion-like"/>
</dbReference>
<dbReference type="OrthoDB" id="7554598at2759"/>
<name>A0A0J7L0J7_LASNI</name>
<dbReference type="PaxDb" id="67767-A0A0J7L0J7"/>